<evidence type="ECO:0000256" key="5">
    <source>
        <dbReference type="ARBA" id="ARBA00069073"/>
    </source>
</evidence>
<gene>
    <name evidence="8" type="ORF">C8D86_11443</name>
</gene>
<keyword evidence="9" id="KW-1185">Reference proteome</keyword>
<dbReference type="Gene3D" id="3.40.50.300">
    <property type="entry name" value="P-loop containing nucleotide triphosphate hydrolases"/>
    <property type="match status" value="2"/>
</dbReference>
<reference evidence="8 9" key="1">
    <citation type="submission" date="2018-07" db="EMBL/GenBank/DDBJ databases">
        <title>Genomic Encyclopedia of Type Strains, Phase IV (KMG-IV): sequencing the most valuable type-strain genomes for metagenomic binning, comparative biology and taxonomic classification.</title>
        <authorList>
            <person name="Goeker M."/>
        </authorList>
    </citation>
    <scope>NUCLEOTIDE SEQUENCE [LARGE SCALE GENOMIC DNA]</scope>
    <source>
        <strain evidence="8 9">DSM 16500</strain>
    </source>
</reference>
<protein>
    <recommendedName>
        <fullName evidence="5">Probable ATP-binding protein YheS</fullName>
    </recommendedName>
</protein>
<dbReference type="RefSeq" id="WP_114834638.1">
    <property type="nucleotide sequence ID" value="NZ_LR699115.1"/>
</dbReference>
<feature type="domain" description="ABC transporter" evidence="7">
    <location>
        <begin position="2"/>
        <end position="246"/>
    </location>
</feature>
<feature type="domain" description="ABC transporter" evidence="7">
    <location>
        <begin position="313"/>
        <end position="527"/>
    </location>
</feature>
<dbReference type="AlphaFoldDB" id="A0A370GL10"/>
<dbReference type="GO" id="GO:0016887">
    <property type="term" value="F:ATP hydrolysis activity"/>
    <property type="evidence" value="ECO:0007669"/>
    <property type="project" value="InterPro"/>
</dbReference>
<proteinExistence type="inferred from homology"/>
<evidence type="ECO:0000256" key="3">
    <source>
        <dbReference type="ARBA" id="ARBA00022840"/>
    </source>
</evidence>
<dbReference type="FunFam" id="3.40.50.300:FF:000011">
    <property type="entry name" value="Putative ABC transporter ATP-binding component"/>
    <property type="match status" value="1"/>
</dbReference>
<dbReference type="SMART" id="SM00382">
    <property type="entry name" value="AAA"/>
    <property type="match status" value="2"/>
</dbReference>
<keyword evidence="1" id="KW-0677">Repeat</keyword>
<dbReference type="InterPro" id="IPR050611">
    <property type="entry name" value="ABCF"/>
</dbReference>
<dbReference type="InterPro" id="IPR027417">
    <property type="entry name" value="P-loop_NTPase"/>
</dbReference>
<evidence type="ECO:0000256" key="6">
    <source>
        <dbReference type="SAM" id="MobiDB-lite"/>
    </source>
</evidence>
<dbReference type="EMBL" id="QQAX01000014">
    <property type="protein sequence ID" value="RDI42573.1"/>
    <property type="molecule type" value="Genomic_DNA"/>
</dbReference>
<dbReference type="InterPro" id="IPR003593">
    <property type="entry name" value="AAA+_ATPase"/>
</dbReference>
<feature type="region of interest" description="Disordered" evidence="6">
    <location>
        <begin position="528"/>
        <end position="557"/>
    </location>
</feature>
<dbReference type="InterPro" id="IPR003439">
    <property type="entry name" value="ABC_transporter-like_ATP-bd"/>
</dbReference>
<evidence type="ECO:0000259" key="7">
    <source>
        <dbReference type="PROSITE" id="PS50893"/>
    </source>
</evidence>
<evidence type="ECO:0000256" key="2">
    <source>
        <dbReference type="ARBA" id="ARBA00022741"/>
    </source>
</evidence>
<dbReference type="PROSITE" id="PS00211">
    <property type="entry name" value="ABC_TRANSPORTER_1"/>
    <property type="match status" value="2"/>
</dbReference>
<dbReference type="FunFam" id="3.40.50.300:FF:002053">
    <property type="entry name" value="ABC transporter ATP-binding protein"/>
    <property type="match status" value="1"/>
</dbReference>
<dbReference type="Pfam" id="PF12848">
    <property type="entry name" value="ABC_tran_Xtn"/>
    <property type="match status" value="1"/>
</dbReference>
<dbReference type="InterPro" id="IPR032781">
    <property type="entry name" value="ABC_tran_Xtn"/>
</dbReference>
<dbReference type="InterPro" id="IPR017871">
    <property type="entry name" value="ABC_transporter-like_CS"/>
</dbReference>
<keyword evidence="2" id="KW-0547">Nucleotide-binding</keyword>
<dbReference type="OrthoDB" id="9808609at2"/>
<organism evidence="8 9">
    <name type="scientific">Aquicella lusitana</name>
    <dbReference type="NCBI Taxonomy" id="254246"/>
    <lineage>
        <taxon>Bacteria</taxon>
        <taxon>Pseudomonadati</taxon>
        <taxon>Pseudomonadota</taxon>
        <taxon>Gammaproteobacteria</taxon>
        <taxon>Legionellales</taxon>
        <taxon>Coxiellaceae</taxon>
        <taxon>Aquicella</taxon>
    </lineage>
</organism>
<name>A0A370GL10_9COXI</name>
<evidence type="ECO:0000256" key="4">
    <source>
        <dbReference type="ARBA" id="ARBA00061571"/>
    </source>
</evidence>
<dbReference type="PROSITE" id="PS50893">
    <property type="entry name" value="ABC_TRANSPORTER_2"/>
    <property type="match status" value="2"/>
</dbReference>
<keyword evidence="3 8" id="KW-0067">ATP-binding</keyword>
<dbReference type="SUPFAM" id="SSF52540">
    <property type="entry name" value="P-loop containing nucleoside triphosphate hydrolases"/>
    <property type="match status" value="2"/>
</dbReference>
<evidence type="ECO:0000313" key="8">
    <source>
        <dbReference type="EMBL" id="RDI42573.1"/>
    </source>
</evidence>
<dbReference type="PANTHER" id="PTHR19211">
    <property type="entry name" value="ATP-BINDING TRANSPORT PROTEIN-RELATED"/>
    <property type="match status" value="1"/>
</dbReference>
<accession>A0A370GL10</accession>
<dbReference type="CDD" id="cd03221">
    <property type="entry name" value="ABCF_EF-3"/>
    <property type="match status" value="2"/>
</dbReference>
<dbReference type="Proteomes" id="UP000254720">
    <property type="component" value="Unassembled WGS sequence"/>
</dbReference>
<comment type="similarity">
    <text evidence="4">Belongs to the ABC transporter superfamily. ABCF family. YheS subfamily.</text>
</comment>
<feature type="compositionally biased region" description="Basic and acidic residues" evidence="6">
    <location>
        <begin position="528"/>
        <end position="551"/>
    </location>
</feature>
<evidence type="ECO:0000256" key="1">
    <source>
        <dbReference type="ARBA" id="ARBA00022737"/>
    </source>
</evidence>
<comment type="caution">
    <text evidence="8">The sequence shown here is derived from an EMBL/GenBank/DDBJ whole genome shotgun (WGS) entry which is preliminary data.</text>
</comment>
<dbReference type="Pfam" id="PF00005">
    <property type="entry name" value="ABC_tran"/>
    <property type="match status" value="2"/>
</dbReference>
<dbReference type="PANTHER" id="PTHR19211:SF14">
    <property type="entry name" value="ATP-BINDING CASSETTE SUB-FAMILY F MEMBER 1"/>
    <property type="match status" value="1"/>
</dbReference>
<dbReference type="GO" id="GO:0005524">
    <property type="term" value="F:ATP binding"/>
    <property type="evidence" value="ECO:0007669"/>
    <property type="project" value="UniProtKB-KW"/>
</dbReference>
<evidence type="ECO:0000313" key="9">
    <source>
        <dbReference type="Proteomes" id="UP000254720"/>
    </source>
</evidence>
<sequence length="630" mass="71374">MISLRNITLRRGQTILLQDVNWTIYHKQRIGIIGANGSGKSSLFALLLQTLHADKGELEIPRQIRIAHVAQETPALSMSALDFVLDGDIEWRELQAALKEAEAKNDGTRIALLHEKLSIIDGYTAPSRAAIILDGLGFNPEEQQKAVSDFSGGWRVRLNLAKALMARSDVLLLDEPTNHLDLDAVIWLEQWLLKYAGTLLLISHDRDFLDQTVDHIAHLSHQQLKLYTGNYSTFEKLRANELLMQQAAYEKQQKAIAHMQSFVDRFRYKASKARQAQSRLKALERMEVICAVSAESPFQFHFRPPAQCPNPLLTLEKADAGYGDKCILQHINLSITPKDRITILGPNGAGKSTLIKLLAGELSPLRGKRVTGPGLKIGYFAQHQVDRLHLTESPLAHLRVLAENVPELELRKYLGSFGFSGDMVLKSVGQFSGGEKSRLALALLVWQRPNLLLLDEPTNHLDMDMRNALSIALQEYEGAMILVTHDRFLVRSTTDQLLLVANGKLQPFDGNLEDYQQWLFEFRRQQTADTSGSRDKPEESRKAQRQHEAKQREHRRPLLQKIKKLEDELAKLQKETAQIEEMLTDLTLYEPQNKDRLQKYLLAQARIKAAVEEAENAWLSACEEKDHQNN</sequence>